<evidence type="ECO:0008006" key="2">
    <source>
        <dbReference type="Google" id="ProtNLM"/>
    </source>
</evidence>
<comment type="caution">
    <text evidence="1">The sequence shown here is derived from an EMBL/GenBank/DDBJ whole genome shotgun (WGS) entry which is preliminary data.</text>
</comment>
<organism evidence="1">
    <name type="scientific">marine sediment metagenome</name>
    <dbReference type="NCBI Taxonomy" id="412755"/>
    <lineage>
        <taxon>unclassified sequences</taxon>
        <taxon>metagenomes</taxon>
        <taxon>ecological metagenomes</taxon>
    </lineage>
</organism>
<gene>
    <name evidence="1" type="ORF">LCGC14_1649070</name>
</gene>
<dbReference type="Gene3D" id="3.30.420.240">
    <property type="match status" value="1"/>
</dbReference>
<dbReference type="AlphaFoldDB" id="A0A0F9IJY5"/>
<evidence type="ECO:0000313" key="1">
    <source>
        <dbReference type="EMBL" id="KKM20089.1"/>
    </source>
</evidence>
<accession>A0A0F9IJY5</accession>
<proteinExistence type="predicted"/>
<name>A0A0F9IJY5_9ZZZZ</name>
<feature type="non-terminal residue" evidence="1">
    <location>
        <position position="1"/>
    </location>
</feature>
<protein>
    <recommendedName>
        <fullName evidence="2">Terminase large subunit gp17-like C-terminal domain-containing protein</fullName>
    </recommendedName>
</protein>
<sequence>NILWREKLLRKAENDAGLQKDMLQACTESALFWINTFVWTYHGKDIHPITFKECPAINAHNPMITWEIQDELVTDLEYAILNGEDRLINKSRQMGASWICVTILDKMFLFRPDSILMEFSRKEDYVDSAGDPKSLFFKHDYIHQWLPKWMCPPGIVGRKKPNRRKLKIDNVLNGSKIGGESTTEFAASGANALALLLDEFAKVKTGNDIRSATADVAPCRIVNSTPFGAATEYSRWKKSGKIKVFILPYWEHPIKGAHRYVHYNEETKKHEIRSPWFDVEDDRRSKREMAQEILMQDIESGNTFFNIENIDKHIAKFGKKPLSTWGITLKAAVPNIYIRNLIKKRDLKCIEYKKNKKGKLSVWTHLINNRPDQARDYVFGIDLSKGQGASESVVSIKCKQTGHKIAEWSDANTPPYEMARVVVALALWCGGSNPHKLPSLKWEMNGPGWDFGRLIVKMFYYPYYYKQKTIGEVNDKPTKKYGWHSNTTSKYALMSLYDEVLANGGYYNPSIPALEQAKLYIGLEGNRVISADLVGKKDDVDSKAHGDKVIADALTLDEKKIRRTKHVGPKAPPGSIGYRKDKHLKKRKADNKLAGNSWKKLYNFA</sequence>
<dbReference type="InterPro" id="IPR027417">
    <property type="entry name" value="P-loop_NTPase"/>
</dbReference>
<reference evidence="1" key="1">
    <citation type="journal article" date="2015" name="Nature">
        <title>Complex archaea that bridge the gap between prokaryotes and eukaryotes.</title>
        <authorList>
            <person name="Spang A."/>
            <person name="Saw J.H."/>
            <person name="Jorgensen S.L."/>
            <person name="Zaremba-Niedzwiedzka K."/>
            <person name="Martijn J."/>
            <person name="Lind A.E."/>
            <person name="van Eijk R."/>
            <person name="Schleper C."/>
            <person name="Guy L."/>
            <person name="Ettema T.J."/>
        </authorList>
    </citation>
    <scope>NUCLEOTIDE SEQUENCE</scope>
</reference>
<dbReference type="Gene3D" id="3.40.50.300">
    <property type="entry name" value="P-loop containing nucleotide triphosphate hydrolases"/>
    <property type="match status" value="1"/>
</dbReference>
<dbReference type="EMBL" id="LAZR01013843">
    <property type="protein sequence ID" value="KKM20089.1"/>
    <property type="molecule type" value="Genomic_DNA"/>
</dbReference>